<protein>
    <submittedName>
        <fullName evidence="1">Uncharacterized protein</fullName>
    </submittedName>
</protein>
<evidence type="ECO:0000313" key="2">
    <source>
        <dbReference type="Proteomes" id="UP000594001"/>
    </source>
</evidence>
<accession>A0A7L9RTB0</accession>
<sequence>MKKILAAIVEYKLNKNDLNTLVQKIITGLNDTDNQYPNTFKNKMYELTREIKDICLQDTPSSQDEDCVMDLLKEMESLIVDYLSQPTNNQTNDCILH</sequence>
<dbReference type="AlphaFoldDB" id="A0A7L9RTB0"/>
<name>A0A7L9RTB0_9PROT</name>
<keyword evidence="2" id="KW-1185">Reference proteome</keyword>
<dbReference type="Proteomes" id="UP000594001">
    <property type="component" value="Chromosome"/>
</dbReference>
<gene>
    <name evidence="1" type="ORF">CPBP_00624</name>
</gene>
<dbReference type="EMBL" id="CP054719">
    <property type="protein sequence ID" value="QOL19853.1"/>
    <property type="molecule type" value="Genomic_DNA"/>
</dbReference>
<evidence type="ECO:0000313" key="1">
    <source>
        <dbReference type="EMBL" id="QOL19853.1"/>
    </source>
</evidence>
<dbReference type="RefSeq" id="WP_350332592.1">
    <property type="nucleotide sequence ID" value="NZ_CP054719.1"/>
</dbReference>
<organism evidence="1 2">
    <name type="scientific">Candidatus Bodocaedibacter vickermanii</name>
    <dbReference type="NCBI Taxonomy" id="2741701"/>
    <lineage>
        <taxon>Bacteria</taxon>
        <taxon>Pseudomonadati</taxon>
        <taxon>Pseudomonadota</taxon>
        <taxon>Alphaproteobacteria</taxon>
        <taxon>Holosporales</taxon>
        <taxon>Candidatus Paracaedibacteraceae</taxon>
        <taxon>Candidatus Bodocaedibacter</taxon>
    </lineage>
</organism>
<dbReference type="KEGG" id="pbal:CPBP_00624"/>
<proteinExistence type="predicted"/>
<reference evidence="1 2" key="1">
    <citation type="submission" date="2020-06" db="EMBL/GenBank/DDBJ databases">
        <title>The endosymbiont of the kinetoplastid Bodo saltans is a Paracaedibacter-like alpha-proteobacterium possessing a putative toxin-antitoxin system.</title>
        <authorList>
            <person name="Midha S."/>
            <person name="Rigden D.J."/>
            <person name="Siozios S."/>
            <person name="Hurst G.D.D."/>
            <person name="Jackson A.P."/>
        </authorList>
    </citation>
    <scope>NUCLEOTIDE SEQUENCE [LARGE SCALE GENOMIC DNA]</scope>
    <source>
        <strain evidence="1">Lake Konstanz</strain>
    </source>
</reference>